<reference evidence="7 8" key="1">
    <citation type="journal article" date="2019" name="Sci. Rep.">
        <title>Comparative genomics of chytrid fungi reveal insights into the obligate biotrophic and pathogenic lifestyle of Synchytrium endobioticum.</title>
        <authorList>
            <person name="van de Vossenberg B.T.L.H."/>
            <person name="Warris S."/>
            <person name="Nguyen H.D.T."/>
            <person name="van Gent-Pelzer M.P.E."/>
            <person name="Joly D.L."/>
            <person name="van de Geest H.C."/>
            <person name="Bonants P.J.M."/>
            <person name="Smith D.S."/>
            <person name="Levesque C.A."/>
            <person name="van der Lee T.A.J."/>
        </authorList>
    </citation>
    <scope>NUCLEOTIDE SEQUENCE [LARGE SCALE GENOMIC DNA]</scope>
    <source>
        <strain evidence="7 8">JEL517</strain>
    </source>
</reference>
<comment type="cofactor">
    <cofactor evidence="5">
        <name>Zn(2+)</name>
        <dbReference type="ChEBI" id="CHEBI:29105"/>
    </cofactor>
</comment>
<protein>
    <recommendedName>
        <fullName evidence="6">Hcy-binding domain-containing protein</fullName>
    </recommendedName>
</protein>
<dbReference type="GO" id="GO:0008270">
    <property type="term" value="F:zinc ion binding"/>
    <property type="evidence" value="ECO:0007669"/>
    <property type="project" value="InterPro"/>
</dbReference>
<dbReference type="STRING" id="1806994.A0A507BWX1"/>
<accession>A0A507BWX1</accession>
<dbReference type="GeneID" id="42006520"/>
<dbReference type="PROSITE" id="PS50970">
    <property type="entry name" value="HCY"/>
    <property type="match status" value="1"/>
</dbReference>
<gene>
    <name evidence="7" type="ORF">SmJEL517_g05297</name>
</gene>
<dbReference type="PANTHER" id="PTHR46015">
    <property type="entry name" value="ZGC:172121"/>
    <property type="match status" value="1"/>
</dbReference>
<dbReference type="GO" id="GO:0033528">
    <property type="term" value="P:S-methylmethionine cycle"/>
    <property type="evidence" value="ECO:0007669"/>
    <property type="project" value="TreeGrafter"/>
</dbReference>
<organism evidence="7 8">
    <name type="scientific">Synchytrium microbalum</name>
    <dbReference type="NCBI Taxonomy" id="1806994"/>
    <lineage>
        <taxon>Eukaryota</taxon>
        <taxon>Fungi</taxon>
        <taxon>Fungi incertae sedis</taxon>
        <taxon>Chytridiomycota</taxon>
        <taxon>Chytridiomycota incertae sedis</taxon>
        <taxon>Chytridiomycetes</taxon>
        <taxon>Synchytriales</taxon>
        <taxon>Synchytriaceae</taxon>
        <taxon>Synchytrium</taxon>
    </lineage>
</organism>
<evidence type="ECO:0000256" key="2">
    <source>
        <dbReference type="ARBA" id="ARBA00022679"/>
    </source>
</evidence>
<dbReference type="InterPro" id="IPR051486">
    <property type="entry name" value="Hcy_S-methyltransferase"/>
</dbReference>
<dbReference type="InterPro" id="IPR003726">
    <property type="entry name" value="HCY_dom"/>
</dbReference>
<evidence type="ECO:0000313" key="7">
    <source>
        <dbReference type="EMBL" id="TPX31369.1"/>
    </source>
</evidence>
<dbReference type="Pfam" id="PF02574">
    <property type="entry name" value="S-methyl_trans"/>
    <property type="match status" value="1"/>
</dbReference>
<feature type="binding site" evidence="5">
    <location>
        <position position="315"/>
    </location>
    <ligand>
        <name>Zn(2+)</name>
        <dbReference type="ChEBI" id="CHEBI:29105"/>
    </ligand>
</feature>
<proteinExistence type="predicted"/>
<dbReference type="Gene3D" id="3.20.20.330">
    <property type="entry name" value="Homocysteine-binding-like domain"/>
    <property type="match status" value="1"/>
</dbReference>
<name>A0A507BWX1_9FUNG</name>
<evidence type="ECO:0000256" key="3">
    <source>
        <dbReference type="ARBA" id="ARBA00022723"/>
    </source>
</evidence>
<feature type="domain" description="Hcy-binding" evidence="6">
    <location>
        <begin position="1"/>
        <end position="329"/>
    </location>
</feature>
<evidence type="ECO:0000259" key="6">
    <source>
        <dbReference type="PROSITE" id="PS50970"/>
    </source>
</evidence>
<dbReference type="EMBL" id="QEAO01000046">
    <property type="protein sequence ID" value="TPX31369.1"/>
    <property type="molecule type" value="Genomic_DNA"/>
</dbReference>
<dbReference type="GO" id="GO:0032259">
    <property type="term" value="P:methylation"/>
    <property type="evidence" value="ECO:0007669"/>
    <property type="project" value="UniProtKB-KW"/>
</dbReference>
<dbReference type="GO" id="GO:0008898">
    <property type="term" value="F:S-adenosylmethionine-homocysteine S-methyltransferase activity"/>
    <property type="evidence" value="ECO:0007669"/>
    <property type="project" value="TreeGrafter"/>
</dbReference>
<evidence type="ECO:0000256" key="1">
    <source>
        <dbReference type="ARBA" id="ARBA00022603"/>
    </source>
</evidence>
<dbReference type="PANTHER" id="PTHR46015:SF1">
    <property type="entry name" value="HOMOCYSTEINE S-METHYLTRANSFERASE-LIKE ISOFORM 1"/>
    <property type="match status" value="1"/>
</dbReference>
<feature type="binding site" evidence="5">
    <location>
        <position position="244"/>
    </location>
    <ligand>
        <name>Zn(2+)</name>
        <dbReference type="ChEBI" id="CHEBI:29105"/>
    </ligand>
</feature>
<evidence type="ECO:0000256" key="5">
    <source>
        <dbReference type="PROSITE-ProRule" id="PRU00333"/>
    </source>
</evidence>
<dbReference type="NCBIfam" id="NF007020">
    <property type="entry name" value="PRK09485.1"/>
    <property type="match status" value="1"/>
</dbReference>
<dbReference type="OrthoDB" id="261426at2759"/>
<keyword evidence="3 5" id="KW-0479">Metal-binding</keyword>
<feature type="binding site" evidence="5">
    <location>
        <position position="314"/>
    </location>
    <ligand>
        <name>Zn(2+)</name>
        <dbReference type="ChEBI" id="CHEBI:29105"/>
    </ligand>
</feature>
<keyword evidence="2 5" id="KW-0808">Transferase</keyword>
<dbReference type="Proteomes" id="UP000319731">
    <property type="component" value="Unassembled WGS sequence"/>
</dbReference>
<evidence type="ECO:0000256" key="4">
    <source>
        <dbReference type="ARBA" id="ARBA00022833"/>
    </source>
</evidence>
<comment type="caution">
    <text evidence="7">The sequence shown here is derived from an EMBL/GenBank/DDBJ whole genome shotgun (WGS) entry which is preliminary data.</text>
</comment>
<keyword evidence="8" id="KW-1185">Reference proteome</keyword>
<dbReference type="RefSeq" id="XP_031022816.1">
    <property type="nucleotide sequence ID" value="XM_031171223.1"/>
</dbReference>
<dbReference type="GO" id="GO:0009086">
    <property type="term" value="P:methionine biosynthetic process"/>
    <property type="evidence" value="ECO:0007669"/>
    <property type="project" value="InterPro"/>
</dbReference>
<sequence length="329" mass="35784">MKNPLKRKTPTILDGGFATELERTFKKDLSGELWAARMIIEDPDAVKAVHRAYYDAGADIATTSTYQASYPGFAHAGYTPSETTHYFTKSVALAVSARDEYYTSYITSHTIASESHPDIHTPLPKEKPLVAASLGCYGALLSNGAEYTGDYGTVTEAEVYKFHVDRIHACLGEPGVDVLAFETVPKVSEARVIGDLMRREGFGVPAWVSFSCRDSRNVSHGESLYDAFEAVKDVSGIVGLGVNCTPPEYLKGLLESVGEFKDTHSVVVYPNSGEVWDGLHKVWKSNGQAATAESFAAMAKEEWVTSGATVIGGCCRTTPDYTKELKRVL</sequence>
<dbReference type="SUPFAM" id="SSF82282">
    <property type="entry name" value="Homocysteine S-methyltransferase"/>
    <property type="match status" value="1"/>
</dbReference>
<keyword evidence="4 5" id="KW-0862">Zinc</keyword>
<evidence type="ECO:0000313" key="8">
    <source>
        <dbReference type="Proteomes" id="UP000319731"/>
    </source>
</evidence>
<dbReference type="InterPro" id="IPR036589">
    <property type="entry name" value="HCY_dom_sf"/>
</dbReference>
<keyword evidence="1 5" id="KW-0489">Methyltransferase</keyword>
<dbReference type="AlphaFoldDB" id="A0A507BWX1"/>